<accession>A0A8S9N298</accession>
<organism evidence="1 2">
    <name type="scientific">Brassica cretica</name>
    <name type="common">Mustard</name>
    <dbReference type="NCBI Taxonomy" id="69181"/>
    <lineage>
        <taxon>Eukaryota</taxon>
        <taxon>Viridiplantae</taxon>
        <taxon>Streptophyta</taxon>
        <taxon>Embryophyta</taxon>
        <taxon>Tracheophyta</taxon>
        <taxon>Spermatophyta</taxon>
        <taxon>Magnoliopsida</taxon>
        <taxon>eudicotyledons</taxon>
        <taxon>Gunneridae</taxon>
        <taxon>Pentapetalae</taxon>
        <taxon>rosids</taxon>
        <taxon>malvids</taxon>
        <taxon>Brassicales</taxon>
        <taxon>Brassicaceae</taxon>
        <taxon>Brassiceae</taxon>
        <taxon>Brassica</taxon>
    </lineage>
</organism>
<evidence type="ECO:0000313" key="1">
    <source>
        <dbReference type="EMBL" id="KAF3499124.1"/>
    </source>
</evidence>
<proteinExistence type="predicted"/>
<protein>
    <submittedName>
        <fullName evidence="1">Uncharacterized protein</fullName>
    </submittedName>
</protein>
<sequence>MSELVLASIADDSNPRPWSADCPIKTRPLGRESADCLRPHYTPAADHTNLELSGPIPRTGFVRGFCPRDGQSQLISRERFRGLVQSDLVVRGLVHLLAFAPFLHAYRSNSPNFNSSSFKPNILHMHMLCT</sequence>
<reference evidence="1" key="1">
    <citation type="submission" date="2019-12" db="EMBL/GenBank/DDBJ databases">
        <title>Genome sequencing and annotation of Brassica cretica.</title>
        <authorList>
            <person name="Studholme D.J."/>
            <person name="Sarris P."/>
        </authorList>
    </citation>
    <scope>NUCLEOTIDE SEQUENCE</scope>
    <source>
        <strain evidence="1">PFS-109/04</strain>
        <tissue evidence="1">Leaf</tissue>
    </source>
</reference>
<dbReference type="AlphaFoldDB" id="A0A8S9N298"/>
<comment type="caution">
    <text evidence="1">The sequence shown here is derived from an EMBL/GenBank/DDBJ whole genome shotgun (WGS) entry which is preliminary data.</text>
</comment>
<dbReference type="EMBL" id="QGKX02001621">
    <property type="protein sequence ID" value="KAF3499124.1"/>
    <property type="molecule type" value="Genomic_DNA"/>
</dbReference>
<evidence type="ECO:0000313" key="2">
    <source>
        <dbReference type="Proteomes" id="UP000712600"/>
    </source>
</evidence>
<name>A0A8S9N298_BRACR</name>
<gene>
    <name evidence="1" type="ORF">F2Q69_00041492</name>
</gene>
<dbReference type="Proteomes" id="UP000712600">
    <property type="component" value="Unassembled WGS sequence"/>
</dbReference>